<evidence type="ECO:0000256" key="2">
    <source>
        <dbReference type="SAM" id="Phobius"/>
    </source>
</evidence>
<dbReference type="EMBL" id="JARJLG010000044">
    <property type="protein sequence ID" value="KAJ7761968.1"/>
    <property type="molecule type" value="Genomic_DNA"/>
</dbReference>
<feature type="transmembrane region" description="Helical" evidence="2">
    <location>
        <begin position="52"/>
        <end position="75"/>
    </location>
</feature>
<feature type="non-terminal residue" evidence="3">
    <location>
        <position position="1"/>
    </location>
</feature>
<sequence>GRVKRQGKVLNPHPTRRDGRGGRPVARPVPSRFREEEKRSSTRRPLPSRQRVAALISSPPMFFVLFIVLPVMGILNPHLELRSMPPLGAYIILFVVRFQTPLHSHFLSFIWALFHYLNRQPSFKYFSSATMFGRSAHTRPFSSSSPHHFIASLKKAVAKKTAKKHPPFDAVAYFAQFEDDTQTEKAGRAWRPRQHIPEVWPSKYHHKCDIEWCEFPNPPCAVPGDHRCGFYGCFGNFHVTPELATAVAINNERLARKKAARQAIESIPLGDREFLQNTGMSAMHTRKSYAPSQRSVATAPAFIQFPRDPTRVFIPNTHTLPSRREYRPRPSLPSHSRAVEPSQRHPSQPVPP</sequence>
<feature type="region of interest" description="Disordered" evidence="1">
    <location>
        <begin position="1"/>
        <end position="48"/>
    </location>
</feature>
<keyword evidence="2" id="KW-1133">Transmembrane helix</keyword>
<feature type="region of interest" description="Disordered" evidence="1">
    <location>
        <begin position="313"/>
        <end position="352"/>
    </location>
</feature>
<accession>A0AAD7JD87</accession>
<evidence type="ECO:0000313" key="3">
    <source>
        <dbReference type="EMBL" id="KAJ7761968.1"/>
    </source>
</evidence>
<proteinExistence type="predicted"/>
<evidence type="ECO:0000256" key="1">
    <source>
        <dbReference type="SAM" id="MobiDB-lite"/>
    </source>
</evidence>
<keyword evidence="2" id="KW-0812">Transmembrane</keyword>
<dbReference type="Proteomes" id="UP001215280">
    <property type="component" value="Unassembled WGS sequence"/>
</dbReference>
<dbReference type="AlphaFoldDB" id="A0AAD7JD87"/>
<keyword evidence="2" id="KW-0472">Membrane</keyword>
<keyword evidence="4" id="KW-1185">Reference proteome</keyword>
<evidence type="ECO:0000313" key="4">
    <source>
        <dbReference type="Proteomes" id="UP001215280"/>
    </source>
</evidence>
<reference evidence="3" key="1">
    <citation type="submission" date="2023-03" db="EMBL/GenBank/DDBJ databases">
        <title>Massive genome expansion in bonnet fungi (Mycena s.s.) driven by repeated elements and novel gene families across ecological guilds.</title>
        <authorList>
            <consortium name="Lawrence Berkeley National Laboratory"/>
            <person name="Harder C.B."/>
            <person name="Miyauchi S."/>
            <person name="Viragh M."/>
            <person name="Kuo A."/>
            <person name="Thoen E."/>
            <person name="Andreopoulos B."/>
            <person name="Lu D."/>
            <person name="Skrede I."/>
            <person name="Drula E."/>
            <person name="Henrissat B."/>
            <person name="Morin E."/>
            <person name="Kohler A."/>
            <person name="Barry K."/>
            <person name="LaButti K."/>
            <person name="Morin E."/>
            <person name="Salamov A."/>
            <person name="Lipzen A."/>
            <person name="Mereny Z."/>
            <person name="Hegedus B."/>
            <person name="Baldrian P."/>
            <person name="Stursova M."/>
            <person name="Weitz H."/>
            <person name="Taylor A."/>
            <person name="Grigoriev I.V."/>
            <person name="Nagy L.G."/>
            <person name="Martin F."/>
            <person name="Kauserud H."/>
        </authorList>
    </citation>
    <scope>NUCLEOTIDE SEQUENCE</scope>
    <source>
        <strain evidence="3">CBHHK188m</strain>
    </source>
</reference>
<name>A0AAD7JD87_9AGAR</name>
<gene>
    <name evidence="3" type="ORF">DFH07DRAFT_1020184</name>
</gene>
<comment type="caution">
    <text evidence="3">The sequence shown here is derived from an EMBL/GenBank/DDBJ whole genome shotgun (WGS) entry which is preliminary data.</text>
</comment>
<organism evidence="3 4">
    <name type="scientific">Mycena maculata</name>
    <dbReference type="NCBI Taxonomy" id="230809"/>
    <lineage>
        <taxon>Eukaryota</taxon>
        <taxon>Fungi</taxon>
        <taxon>Dikarya</taxon>
        <taxon>Basidiomycota</taxon>
        <taxon>Agaricomycotina</taxon>
        <taxon>Agaricomycetes</taxon>
        <taxon>Agaricomycetidae</taxon>
        <taxon>Agaricales</taxon>
        <taxon>Marasmiineae</taxon>
        <taxon>Mycenaceae</taxon>
        <taxon>Mycena</taxon>
    </lineage>
</organism>
<protein>
    <submittedName>
        <fullName evidence="3">Uncharacterized protein</fullName>
    </submittedName>
</protein>